<sequence>MLIDYFINKPQHKVSELSHQMDLQDELKRQHHQAFNYRLKRFAVSKVGIASAFTAGMGYEALNDPQPKSSKLKQIGRFSWLLRLL</sequence>
<accession>A0A3A3EQB3</accession>
<evidence type="ECO:0000313" key="2">
    <source>
        <dbReference type="Proteomes" id="UP000265938"/>
    </source>
</evidence>
<dbReference type="AlphaFoldDB" id="A0A3A3EQB3"/>
<comment type="caution">
    <text evidence="1">The sequence shown here is derived from an EMBL/GenBank/DDBJ whole genome shotgun (WGS) entry which is preliminary data.</text>
</comment>
<reference evidence="1 2" key="1">
    <citation type="submission" date="2018-09" db="EMBL/GenBank/DDBJ databases">
        <title>Identification of marine bacteria producing industrial enzymes.</title>
        <authorList>
            <person name="Cheng T.H."/>
            <person name="Saidin J."/>
            <person name="Muhd D.D."/>
            <person name="Isa M.N.M."/>
            <person name="Bakar M.F.A."/>
            <person name="Ismail N."/>
        </authorList>
    </citation>
    <scope>NUCLEOTIDE SEQUENCE [LARGE SCALE GENOMIC DNA]</scope>
    <source>
        <strain evidence="1 2">MNAD 1.6</strain>
    </source>
</reference>
<evidence type="ECO:0000313" key="1">
    <source>
        <dbReference type="EMBL" id="RJF37883.1"/>
    </source>
</evidence>
<gene>
    <name evidence="1" type="ORF">D4741_07405</name>
</gene>
<protein>
    <submittedName>
        <fullName evidence="1">Uncharacterized protein</fullName>
    </submittedName>
</protein>
<organism evidence="1 2">
    <name type="scientific">Pseudoalteromonas gelatinilytica</name>
    <dbReference type="NCBI Taxonomy" id="1703256"/>
    <lineage>
        <taxon>Bacteria</taxon>
        <taxon>Pseudomonadati</taxon>
        <taxon>Pseudomonadota</taxon>
        <taxon>Gammaproteobacteria</taxon>
        <taxon>Alteromonadales</taxon>
        <taxon>Pseudoalteromonadaceae</taxon>
        <taxon>Pseudoalteromonas</taxon>
    </lineage>
</organism>
<name>A0A3A3EQB3_9GAMM</name>
<dbReference type="EMBL" id="QYSE01000001">
    <property type="protein sequence ID" value="RJF37883.1"/>
    <property type="molecule type" value="Genomic_DNA"/>
</dbReference>
<proteinExistence type="predicted"/>
<dbReference type="Proteomes" id="UP000265938">
    <property type="component" value="Unassembled WGS sequence"/>
</dbReference>